<sequence length="207" mass="21948">MLRKCYGTHQTEGGLFFQAYLVFRSHGRPGSSDSVQSGNVASKFLGGKRSCGGGGPGAGARSVCSSVPVGVGAQYPQQLQPYGSALHNVMPIEVQEEFQRLYAQLEALRERNLRLGNRHLADKIYAMQEAGRKGSAGAAAPRGGTPPPAAGAVCGGVVENIAEAPRTVEVAADASPEPREQEPWRLAGDRQASDQAERRSGVWTPIY</sequence>
<feature type="region of interest" description="Disordered" evidence="1">
    <location>
        <begin position="167"/>
        <end position="207"/>
    </location>
</feature>
<feature type="non-terminal residue" evidence="2">
    <location>
        <position position="207"/>
    </location>
</feature>
<accession>A0AAE1HBX6</accession>
<name>A0AAE1HBX6_9NEOP</name>
<feature type="compositionally biased region" description="Basic and acidic residues" evidence="1">
    <location>
        <begin position="176"/>
        <end position="200"/>
    </location>
</feature>
<comment type="caution">
    <text evidence="2">The sequence shown here is derived from an EMBL/GenBank/DDBJ whole genome shotgun (WGS) entry which is preliminary data.</text>
</comment>
<dbReference type="EMBL" id="JAHWGI010000939">
    <property type="protein sequence ID" value="KAK3918448.1"/>
    <property type="molecule type" value="Genomic_DNA"/>
</dbReference>
<proteinExistence type="predicted"/>
<keyword evidence="2" id="KW-0675">Receptor</keyword>
<organism evidence="2 3">
    <name type="scientific">Frankliniella fusca</name>
    <dbReference type="NCBI Taxonomy" id="407009"/>
    <lineage>
        <taxon>Eukaryota</taxon>
        <taxon>Metazoa</taxon>
        <taxon>Ecdysozoa</taxon>
        <taxon>Arthropoda</taxon>
        <taxon>Hexapoda</taxon>
        <taxon>Insecta</taxon>
        <taxon>Pterygota</taxon>
        <taxon>Neoptera</taxon>
        <taxon>Paraneoptera</taxon>
        <taxon>Thysanoptera</taxon>
        <taxon>Terebrantia</taxon>
        <taxon>Thripoidea</taxon>
        <taxon>Thripidae</taxon>
        <taxon>Frankliniella</taxon>
    </lineage>
</organism>
<keyword evidence="3" id="KW-1185">Reference proteome</keyword>
<evidence type="ECO:0000313" key="2">
    <source>
        <dbReference type="EMBL" id="KAK3918448.1"/>
    </source>
</evidence>
<reference evidence="2" key="2">
    <citation type="journal article" date="2023" name="BMC Genomics">
        <title>Pest status, molecular evolution, and epigenetic factors derived from the genome assembly of Frankliniella fusca, a thysanopteran phytovirus vector.</title>
        <authorList>
            <person name="Catto M.A."/>
            <person name="Labadie P.E."/>
            <person name="Jacobson A.L."/>
            <person name="Kennedy G.G."/>
            <person name="Srinivasan R."/>
            <person name="Hunt B.G."/>
        </authorList>
    </citation>
    <scope>NUCLEOTIDE SEQUENCE</scope>
    <source>
        <strain evidence="2">PL_HMW_Pooled</strain>
    </source>
</reference>
<reference evidence="2" key="1">
    <citation type="submission" date="2021-07" db="EMBL/GenBank/DDBJ databases">
        <authorList>
            <person name="Catto M.A."/>
            <person name="Jacobson A."/>
            <person name="Kennedy G."/>
            <person name="Labadie P."/>
            <person name="Hunt B.G."/>
            <person name="Srinivasan R."/>
        </authorList>
    </citation>
    <scope>NUCLEOTIDE SEQUENCE</scope>
    <source>
        <strain evidence="2">PL_HMW_Pooled</strain>
        <tissue evidence="2">Head</tissue>
    </source>
</reference>
<evidence type="ECO:0000256" key="1">
    <source>
        <dbReference type="SAM" id="MobiDB-lite"/>
    </source>
</evidence>
<evidence type="ECO:0000313" key="3">
    <source>
        <dbReference type="Proteomes" id="UP001219518"/>
    </source>
</evidence>
<protein>
    <submittedName>
        <fullName evidence="2">G-protein coupled receptor 158</fullName>
    </submittedName>
</protein>
<gene>
    <name evidence="2" type="ORF">KUF71_007709</name>
</gene>
<dbReference type="AlphaFoldDB" id="A0AAE1HBX6"/>
<dbReference type="Proteomes" id="UP001219518">
    <property type="component" value="Unassembled WGS sequence"/>
</dbReference>